<dbReference type="PROSITE" id="PS50967">
    <property type="entry name" value="HRDC"/>
    <property type="match status" value="1"/>
</dbReference>
<dbReference type="GO" id="GO:0046872">
    <property type="term" value="F:metal ion binding"/>
    <property type="evidence" value="ECO:0007669"/>
    <property type="project" value="UniProtKB-KW"/>
</dbReference>
<dbReference type="Gene3D" id="1.10.150.80">
    <property type="entry name" value="HRDC domain"/>
    <property type="match status" value="1"/>
</dbReference>
<comment type="cofactor">
    <cofactor evidence="1">
        <name>Mg(2+)</name>
        <dbReference type="ChEBI" id="CHEBI:18420"/>
    </cofactor>
</comment>
<dbReference type="GO" id="GO:0003677">
    <property type="term" value="F:DNA binding"/>
    <property type="evidence" value="ECO:0007669"/>
    <property type="project" value="UniProtKB-KW"/>
</dbReference>
<keyword evidence="7" id="KW-0067">ATP-binding</keyword>
<dbReference type="InterPro" id="IPR010997">
    <property type="entry name" value="HRDC-like_sf"/>
</dbReference>
<gene>
    <name evidence="17" type="ORF">FTW19_15210</name>
</gene>
<comment type="catalytic activity">
    <reaction evidence="10">
        <text>Couples ATP hydrolysis with the unwinding of duplex DNA by translocating in the 3'-5' direction.</text>
        <dbReference type="EC" id="5.6.2.4"/>
    </reaction>
</comment>
<keyword evidence="4" id="KW-0547">Nucleotide-binding</keyword>
<dbReference type="GO" id="GO:0005694">
    <property type="term" value="C:chromosome"/>
    <property type="evidence" value="ECO:0007669"/>
    <property type="project" value="TreeGrafter"/>
</dbReference>
<proteinExistence type="inferred from homology"/>
<protein>
    <recommendedName>
        <fullName evidence="12">ATP-dependent DNA helicase RecQ</fullName>
        <ecNumber evidence="11">5.6.2.4</ecNumber>
    </recommendedName>
    <alternativeName>
        <fullName evidence="13">DNA 3'-5' helicase RecQ</fullName>
    </alternativeName>
</protein>
<feature type="domain" description="Helicase C-terminal" evidence="16">
    <location>
        <begin position="224"/>
        <end position="367"/>
    </location>
</feature>
<dbReference type="InterPro" id="IPR044876">
    <property type="entry name" value="HRDC_dom_sf"/>
</dbReference>
<feature type="domain" description="Helicase ATP-binding" evidence="15">
    <location>
        <begin position="30"/>
        <end position="198"/>
    </location>
</feature>
<dbReference type="PANTHER" id="PTHR13710">
    <property type="entry name" value="DNA HELICASE RECQ FAMILY MEMBER"/>
    <property type="match status" value="1"/>
</dbReference>
<dbReference type="GO" id="GO:0006310">
    <property type="term" value="P:DNA recombination"/>
    <property type="evidence" value="ECO:0007669"/>
    <property type="project" value="InterPro"/>
</dbReference>
<keyword evidence="6 17" id="KW-0347">Helicase</keyword>
<dbReference type="RefSeq" id="WP_147648416.1">
    <property type="nucleotide sequence ID" value="NZ_CP042806.1"/>
</dbReference>
<evidence type="ECO:0000313" key="18">
    <source>
        <dbReference type="Proteomes" id="UP000321820"/>
    </source>
</evidence>
<evidence type="ECO:0000313" key="17">
    <source>
        <dbReference type="EMBL" id="QEE29222.1"/>
    </source>
</evidence>
<evidence type="ECO:0000256" key="10">
    <source>
        <dbReference type="ARBA" id="ARBA00034617"/>
    </source>
</evidence>
<dbReference type="GO" id="GO:0009378">
    <property type="term" value="F:four-way junction helicase activity"/>
    <property type="evidence" value="ECO:0007669"/>
    <property type="project" value="TreeGrafter"/>
</dbReference>
<evidence type="ECO:0000256" key="12">
    <source>
        <dbReference type="ARBA" id="ARBA00044535"/>
    </source>
</evidence>
<evidence type="ECO:0000256" key="7">
    <source>
        <dbReference type="ARBA" id="ARBA00022840"/>
    </source>
</evidence>
<organism evidence="17 18">
    <name type="scientific">Terriglobus albidus</name>
    <dbReference type="NCBI Taxonomy" id="1592106"/>
    <lineage>
        <taxon>Bacteria</taxon>
        <taxon>Pseudomonadati</taxon>
        <taxon>Acidobacteriota</taxon>
        <taxon>Terriglobia</taxon>
        <taxon>Terriglobales</taxon>
        <taxon>Acidobacteriaceae</taxon>
        <taxon>Terriglobus</taxon>
    </lineage>
</organism>
<dbReference type="Pfam" id="PF00271">
    <property type="entry name" value="Helicase_C"/>
    <property type="match status" value="1"/>
</dbReference>
<dbReference type="SMART" id="SM00487">
    <property type="entry name" value="DEXDc"/>
    <property type="match status" value="1"/>
</dbReference>
<dbReference type="EC" id="5.6.2.4" evidence="11"/>
<dbReference type="GO" id="GO:0005737">
    <property type="term" value="C:cytoplasm"/>
    <property type="evidence" value="ECO:0007669"/>
    <property type="project" value="TreeGrafter"/>
</dbReference>
<keyword evidence="18" id="KW-1185">Reference proteome</keyword>
<dbReference type="CDD" id="cd17920">
    <property type="entry name" value="DEXHc_RecQ"/>
    <property type="match status" value="1"/>
</dbReference>
<dbReference type="SUPFAM" id="SSF52540">
    <property type="entry name" value="P-loop containing nucleoside triphosphate hydrolases"/>
    <property type="match status" value="1"/>
</dbReference>
<keyword evidence="8" id="KW-0238">DNA-binding</keyword>
<dbReference type="Pfam" id="PF16124">
    <property type="entry name" value="RecQ_Zn_bind"/>
    <property type="match status" value="1"/>
</dbReference>
<reference evidence="17 18" key="1">
    <citation type="submission" date="2019-08" db="EMBL/GenBank/DDBJ databases">
        <title>Complete genome sequence of Terriglobus albidus strain ORNL.</title>
        <authorList>
            <person name="Podar M."/>
        </authorList>
    </citation>
    <scope>NUCLEOTIDE SEQUENCE [LARGE SCALE GENOMIC DNA]</scope>
    <source>
        <strain evidence="17 18">ORNL</strain>
    </source>
</reference>
<dbReference type="Gene3D" id="3.40.50.300">
    <property type="entry name" value="P-loop containing nucleotide triphosphate hydrolases"/>
    <property type="match status" value="2"/>
</dbReference>
<dbReference type="FunFam" id="3.40.50.300:FF:001389">
    <property type="entry name" value="ATP-dependent DNA helicase RecQ"/>
    <property type="match status" value="1"/>
</dbReference>
<evidence type="ECO:0000256" key="4">
    <source>
        <dbReference type="ARBA" id="ARBA00022741"/>
    </source>
</evidence>
<keyword evidence="5" id="KW-0378">Hydrolase</keyword>
<dbReference type="InterPro" id="IPR002121">
    <property type="entry name" value="HRDC_dom"/>
</dbReference>
<dbReference type="GO" id="GO:0016787">
    <property type="term" value="F:hydrolase activity"/>
    <property type="evidence" value="ECO:0007669"/>
    <property type="project" value="UniProtKB-KW"/>
</dbReference>
<evidence type="ECO:0000256" key="9">
    <source>
        <dbReference type="ARBA" id="ARBA00023235"/>
    </source>
</evidence>
<dbReference type="SMART" id="SM00490">
    <property type="entry name" value="HELICc"/>
    <property type="match status" value="1"/>
</dbReference>
<dbReference type="OrthoDB" id="9763310at2"/>
<evidence type="ECO:0000259" key="16">
    <source>
        <dbReference type="PROSITE" id="PS51194"/>
    </source>
</evidence>
<sequence>MAQRSSRDLRSLLRQTFGFDDFREGQEEVCRAAVEGRDLLLVMPTGSGKSLCYQLPALALEGTALVISPLIALMDDQSSKLEAAGLAVARIHSGLPREAQRQACRQYLDGELKFLFVAPERLRVPGFMEMLAKRPPALVAIDEAHCISQWGHDFRPDYRLLGQYVQALRPAVVVALTATATLQVQEDIVAQLSLQKPARFIHGFRRDNLAIEVVETPKNERFATTRRLLADTARRPAVVYASSRRDAEALAQELATDFPAAPYHAGLPPELREQTQRKFLAGELEIVVATVAFGMGVDKANVRTVIHVALPGSVEAYYQEIGRAGRDWKPSRCILLHSYADKRTQDFLMEKSYPAATELDRIFRKLNDQPSALDLLRDELRMDAEVFSSAVEKLVAHGACLVDFEGFAIRGRIDGWRRLYEQQLAQRRAQIDRMIGYADSHQCRMSALIAHFGDLADARRMCGKCDFCSPETAIAVRYRSATAGEEDAMWKILRALKRSSGKSTGKLHSEVFPDGSPSRNEMEDLLGGLARSGWVALESATFENAEGRTIPYKRVSITRDAELLPDGDSLGVLMTGEAAQASPRTVTRKRKSADAEETVAFSPAQLALEQQIRGWRTEEARRLKQPPFMILADRTLRAIVLNRPRTIDDLLQVDGIGPSKAQRFGEQICALCAS</sequence>
<evidence type="ECO:0000256" key="13">
    <source>
        <dbReference type="ARBA" id="ARBA00044550"/>
    </source>
</evidence>
<dbReference type="Pfam" id="PF00570">
    <property type="entry name" value="HRDC"/>
    <property type="match status" value="1"/>
</dbReference>
<dbReference type="GO" id="GO:0005524">
    <property type="term" value="F:ATP binding"/>
    <property type="evidence" value="ECO:0007669"/>
    <property type="project" value="UniProtKB-KW"/>
</dbReference>
<dbReference type="InterPro" id="IPR014001">
    <property type="entry name" value="Helicase_ATP-bd"/>
</dbReference>
<evidence type="ECO:0000256" key="11">
    <source>
        <dbReference type="ARBA" id="ARBA00034808"/>
    </source>
</evidence>
<dbReference type="InterPro" id="IPR004589">
    <property type="entry name" value="DNA_helicase_ATP-dep_RecQ"/>
</dbReference>
<evidence type="ECO:0000256" key="2">
    <source>
        <dbReference type="ARBA" id="ARBA00005446"/>
    </source>
</evidence>
<dbReference type="NCBIfam" id="TIGR00614">
    <property type="entry name" value="recQ_fam"/>
    <property type="match status" value="1"/>
</dbReference>
<dbReference type="InterPro" id="IPR027417">
    <property type="entry name" value="P-loop_NTPase"/>
</dbReference>
<evidence type="ECO:0000259" key="15">
    <source>
        <dbReference type="PROSITE" id="PS51192"/>
    </source>
</evidence>
<dbReference type="PROSITE" id="PS51194">
    <property type="entry name" value="HELICASE_CTER"/>
    <property type="match status" value="1"/>
</dbReference>
<dbReference type="InterPro" id="IPR032284">
    <property type="entry name" value="RecQ_Zn-bd"/>
</dbReference>
<dbReference type="AlphaFoldDB" id="A0A5B9EAR0"/>
<dbReference type="InterPro" id="IPR001650">
    <property type="entry name" value="Helicase_C-like"/>
</dbReference>
<keyword evidence="9" id="KW-0413">Isomerase</keyword>
<dbReference type="InterPro" id="IPR011545">
    <property type="entry name" value="DEAD/DEAH_box_helicase_dom"/>
</dbReference>
<dbReference type="SMART" id="SM00341">
    <property type="entry name" value="HRDC"/>
    <property type="match status" value="1"/>
</dbReference>
<dbReference type="SUPFAM" id="SSF47819">
    <property type="entry name" value="HRDC-like"/>
    <property type="match status" value="1"/>
</dbReference>
<dbReference type="EMBL" id="CP042806">
    <property type="protein sequence ID" value="QEE29222.1"/>
    <property type="molecule type" value="Genomic_DNA"/>
</dbReference>
<evidence type="ECO:0000256" key="1">
    <source>
        <dbReference type="ARBA" id="ARBA00001946"/>
    </source>
</evidence>
<evidence type="ECO:0000256" key="8">
    <source>
        <dbReference type="ARBA" id="ARBA00023125"/>
    </source>
</evidence>
<evidence type="ECO:0000259" key="14">
    <source>
        <dbReference type="PROSITE" id="PS50967"/>
    </source>
</evidence>
<dbReference type="Pfam" id="PF00270">
    <property type="entry name" value="DEAD"/>
    <property type="match status" value="1"/>
</dbReference>
<dbReference type="PROSITE" id="PS51192">
    <property type="entry name" value="HELICASE_ATP_BIND_1"/>
    <property type="match status" value="1"/>
</dbReference>
<feature type="domain" description="HRDC" evidence="14">
    <location>
        <begin position="602"/>
        <end position="674"/>
    </location>
</feature>
<name>A0A5B9EAR0_9BACT</name>
<dbReference type="GO" id="GO:0043138">
    <property type="term" value="F:3'-5' DNA helicase activity"/>
    <property type="evidence" value="ECO:0007669"/>
    <property type="project" value="UniProtKB-EC"/>
</dbReference>
<accession>A0A5B9EAR0</accession>
<evidence type="ECO:0000256" key="3">
    <source>
        <dbReference type="ARBA" id="ARBA00022723"/>
    </source>
</evidence>
<dbReference type="Proteomes" id="UP000321820">
    <property type="component" value="Chromosome"/>
</dbReference>
<dbReference type="KEGG" id="talb:FTW19_15210"/>
<dbReference type="PANTHER" id="PTHR13710:SF105">
    <property type="entry name" value="ATP-DEPENDENT DNA HELICASE Q1"/>
    <property type="match status" value="1"/>
</dbReference>
<comment type="similarity">
    <text evidence="2">Belongs to the helicase family. RecQ subfamily.</text>
</comment>
<evidence type="ECO:0000256" key="6">
    <source>
        <dbReference type="ARBA" id="ARBA00022806"/>
    </source>
</evidence>
<keyword evidence="3" id="KW-0479">Metal-binding</keyword>
<evidence type="ECO:0000256" key="5">
    <source>
        <dbReference type="ARBA" id="ARBA00022801"/>
    </source>
</evidence>
<dbReference type="GO" id="GO:0006281">
    <property type="term" value="P:DNA repair"/>
    <property type="evidence" value="ECO:0007669"/>
    <property type="project" value="TreeGrafter"/>
</dbReference>